<evidence type="ECO:0000256" key="6">
    <source>
        <dbReference type="ARBA" id="ARBA00022989"/>
    </source>
</evidence>
<comment type="function">
    <text evidence="11">Component of the F(0) channel, it forms part of the peripheral stalk, linking F(1) to F(0). The b'-subunit is a diverged and duplicated form of b found in plants and photosynthetic bacteria.</text>
</comment>
<dbReference type="NCBIfam" id="NF009988">
    <property type="entry name" value="PRK13454.1"/>
    <property type="match status" value="1"/>
</dbReference>
<dbReference type="GO" id="GO:0045259">
    <property type="term" value="C:proton-transporting ATP synthase complex"/>
    <property type="evidence" value="ECO:0007669"/>
    <property type="project" value="UniProtKB-KW"/>
</dbReference>
<evidence type="ECO:0000256" key="4">
    <source>
        <dbReference type="ARBA" id="ARBA00022692"/>
    </source>
</evidence>
<sequence length="181" mass="18918">MADEALVAAEEAAGAAGMPQLEFSTFPNQIFWLVVTLIVIYLILSRIALPRIGAVLAERQGTITNDIAAAEDLKRQASDAEEAYNKALADARAEAQEIIAETRAEIQAELAEATAHADAEIAAKVAESEARIGEIRAGAMQSVEEVARDTATALVAALSEGKADAAAVKDAVAERMQGGSQ</sequence>
<evidence type="ECO:0000256" key="12">
    <source>
        <dbReference type="ARBA" id="ARBA00037847"/>
    </source>
</evidence>
<dbReference type="GO" id="GO:0046933">
    <property type="term" value="F:proton-transporting ATP synthase activity, rotational mechanism"/>
    <property type="evidence" value="ECO:0007669"/>
    <property type="project" value="UniProtKB-UniRule"/>
</dbReference>
<evidence type="ECO:0000256" key="15">
    <source>
        <dbReference type="SAM" id="Coils"/>
    </source>
</evidence>
<keyword evidence="8 13" id="KW-0472">Membrane</keyword>
<dbReference type="GO" id="GO:0046961">
    <property type="term" value="F:proton-transporting ATPase activity, rotational mechanism"/>
    <property type="evidence" value="ECO:0007669"/>
    <property type="project" value="TreeGrafter"/>
</dbReference>
<accession>A0A3L9Y8Z5</accession>
<comment type="function">
    <text evidence="10 13">F(1)F(0) ATP synthase produces ATP from ADP in the presence of a proton or sodium gradient. F-type ATPases consist of two structural domains, F(1) containing the extramembraneous catalytic core and F(0) containing the membrane proton channel, linked together by a central stalk and a peripheral stalk. During catalysis, ATP synthesis in the catalytic domain of F(1) is coupled via a rotary mechanism of the central stalk subunits to proton translocation.</text>
</comment>
<comment type="subunit">
    <text evidence="13">F-type ATPases have 2 components, F(1) - the catalytic core - and F(0) - the membrane proton channel. F(1) has five subunits: alpha(3), beta(3), gamma(1), delta(1), epsilon(1). F(0) has three main subunits: a(1), b(2) and c(10-14). The alpha and beta chains form an alternating ring which encloses part of the gamma chain. F(1) is attached to F(0) by a central stalk formed by the gamma and epsilon chains, while a peripheral stalk is formed by the delta and b chains.</text>
</comment>
<evidence type="ECO:0000313" key="16">
    <source>
        <dbReference type="EMBL" id="RMA44005.1"/>
    </source>
</evidence>
<proteinExistence type="inferred from homology"/>
<keyword evidence="13" id="KW-1003">Cell membrane</keyword>
<evidence type="ECO:0000256" key="8">
    <source>
        <dbReference type="ARBA" id="ARBA00023136"/>
    </source>
</evidence>
<dbReference type="Proteomes" id="UP000281343">
    <property type="component" value="Unassembled WGS sequence"/>
</dbReference>
<name>A0A3L9Y8Z5_9RHOB</name>
<feature type="coiled-coil region" evidence="15">
    <location>
        <begin position="63"/>
        <end position="112"/>
    </location>
</feature>
<dbReference type="GO" id="GO:0005886">
    <property type="term" value="C:plasma membrane"/>
    <property type="evidence" value="ECO:0007669"/>
    <property type="project" value="UniProtKB-SubCell"/>
</dbReference>
<evidence type="ECO:0000256" key="11">
    <source>
        <dbReference type="ARBA" id="ARBA00025614"/>
    </source>
</evidence>
<evidence type="ECO:0000256" key="5">
    <source>
        <dbReference type="ARBA" id="ARBA00022781"/>
    </source>
</evidence>
<evidence type="ECO:0000256" key="10">
    <source>
        <dbReference type="ARBA" id="ARBA00025198"/>
    </source>
</evidence>
<evidence type="ECO:0000256" key="14">
    <source>
        <dbReference type="RuleBase" id="RU003848"/>
    </source>
</evidence>
<dbReference type="InterPro" id="IPR002146">
    <property type="entry name" value="ATP_synth_b/b'su_bac/chlpt"/>
</dbReference>
<dbReference type="AlphaFoldDB" id="A0A3L9Y8Z5"/>
<organism evidence="16 17">
    <name type="scientific">Rhodophyticola porphyridii</name>
    <dbReference type="NCBI Taxonomy" id="1852017"/>
    <lineage>
        <taxon>Bacteria</taxon>
        <taxon>Pseudomonadati</taxon>
        <taxon>Pseudomonadota</taxon>
        <taxon>Alphaproteobacteria</taxon>
        <taxon>Rhodobacterales</taxon>
        <taxon>Roseobacteraceae</taxon>
        <taxon>Rhodophyticola</taxon>
    </lineage>
</organism>
<evidence type="ECO:0000256" key="7">
    <source>
        <dbReference type="ARBA" id="ARBA00023065"/>
    </source>
</evidence>
<dbReference type="OrthoDB" id="9805716at2"/>
<evidence type="ECO:0000256" key="2">
    <source>
        <dbReference type="ARBA" id="ARBA00022448"/>
    </source>
</evidence>
<keyword evidence="15" id="KW-0175">Coiled coil</keyword>
<dbReference type="Gene3D" id="6.10.250.1580">
    <property type="match status" value="1"/>
</dbReference>
<keyword evidence="3 13" id="KW-0138">CF(0)</keyword>
<dbReference type="PANTHER" id="PTHR33445:SF1">
    <property type="entry name" value="ATP SYNTHASE SUBUNIT B"/>
    <property type="match status" value="1"/>
</dbReference>
<comment type="subcellular location">
    <subcellularLocation>
        <location evidence="13">Cell membrane</location>
        <topology evidence="13">Single-pass membrane protein</topology>
    </subcellularLocation>
    <subcellularLocation>
        <location evidence="12">Endomembrane system</location>
        <topology evidence="12">Single-pass membrane protein</topology>
    </subcellularLocation>
</comment>
<comment type="caution">
    <text evidence="16">The sequence shown here is derived from an EMBL/GenBank/DDBJ whole genome shotgun (WGS) entry which is preliminary data.</text>
</comment>
<keyword evidence="2 13" id="KW-0813">Transport</keyword>
<keyword evidence="4 13" id="KW-0812">Transmembrane</keyword>
<evidence type="ECO:0000256" key="9">
    <source>
        <dbReference type="ARBA" id="ARBA00023310"/>
    </source>
</evidence>
<evidence type="ECO:0000256" key="3">
    <source>
        <dbReference type="ARBA" id="ARBA00022547"/>
    </source>
</evidence>
<dbReference type="InterPro" id="IPR050059">
    <property type="entry name" value="ATP_synthase_B_chain"/>
</dbReference>
<gene>
    <name evidence="13" type="primary">atpF</name>
    <name evidence="16" type="ORF">D9R08_03590</name>
</gene>
<keyword evidence="6 13" id="KW-1133">Transmembrane helix</keyword>
<evidence type="ECO:0000313" key="17">
    <source>
        <dbReference type="Proteomes" id="UP000281343"/>
    </source>
</evidence>
<keyword evidence="7 13" id="KW-0406">Ion transport</keyword>
<feature type="transmembrane region" description="Helical" evidence="13">
    <location>
        <begin position="30"/>
        <end position="49"/>
    </location>
</feature>
<evidence type="ECO:0000256" key="1">
    <source>
        <dbReference type="ARBA" id="ARBA00005513"/>
    </source>
</evidence>
<comment type="similarity">
    <text evidence="1 13 14">Belongs to the ATPase B chain family.</text>
</comment>
<keyword evidence="9 13" id="KW-0066">ATP synthesis</keyword>
<dbReference type="Pfam" id="PF00430">
    <property type="entry name" value="ATP-synt_B"/>
    <property type="match status" value="1"/>
</dbReference>
<protein>
    <recommendedName>
        <fullName evidence="13">ATP synthase subunit b</fullName>
    </recommendedName>
    <alternativeName>
        <fullName evidence="13">ATP synthase F(0) sector subunit b</fullName>
    </alternativeName>
    <alternativeName>
        <fullName evidence="13">ATPase subunit I</fullName>
    </alternativeName>
    <alternativeName>
        <fullName evidence="13">F-type ATPase subunit b</fullName>
        <shortName evidence="13">F-ATPase subunit b</shortName>
    </alternativeName>
</protein>
<evidence type="ECO:0000256" key="13">
    <source>
        <dbReference type="HAMAP-Rule" id="MF_01398"/>
    </source>
</evidence>
<dbReference type="GO" id="GO:0012505">
    <property type="term" value="C:endomembrane system"/>
    <property type="evidence" value="ECO:0007669"/>
    <property type="project" value="UniProtKB-SubCell"/>
</dbReference>
<dbReference type="PANTHER" id="PTHR33445">
    <property type="entry name" value="ATP SYNTHASE SUBUNIT B', CHLOROPLASTIC"/>
    <property type="match status" value="1"/>
</dbReference>
<dbReference type="EMBL" id="RCNT01000001">
    <property type="protein sequence ID" value="RMA44005.1"/>
    <property type="molecule type" value="Genomic_DNA"/>
</dbReference>
<keyword evidence="17" id="KW-1185">Reference proteome</keyword>
<dbReference type="RefSeq" id="WP_121896594.1">
    <property type="nucleotide sequence ID" value="NZ_RCNT01000001.1"/>
</dbReference>
<reference evidence="16 17" key="1">
    <citation type="submission" date="2018-10" db="EMBL/GenBank/DDBJ databases">
        <authorList>
            <person name="Jung H.S."/>
            <person name="Jeon C.O."/>
        </authorList>
    </citation>
    <scope>NUCLEOTIDE SEQUENCE [LARGE SCALE GENOMIC DNA]</scope>
    <source>
        <strain evidence="16 17">MA-7-27</strain>
    </source>
</reference>
<keyword evidence="5 13" id="KW-0375">Hydrogen ion transport</keyword>
<dbReference type="HAMAP" id="MF_01398">
    <property type="entry name" value="ATP_synth_b_bprime"/>
    <property type="match status" value="1"/>
</dbReference>
<dbReference type="CDD" id="cd06503">
    <property type="entry name" value="ATP-synt_Fo_b"/>
    <property type="match status" value="1"/>
</dbReference>